<reference evidence="2 3" key="1">
    <citation type="submission" date="2018-09" db="EMBL/GenBank/DDBJ databases">
        <title>Arachidicoccus sp. nov., a bacterium isolated from soil.</title>
        <authorList>
            <person name="Weon H.-Y."/>
            <person name="Kwon S.-W."/>
            <person name="Lee S.A."/>
        </authorList>
    </citation>
    <scope>NUCLEOTIDE SEQUENCE [LARGE SCALE GENOMIC DNA]</scope>
    <source>
        <strain evidence="2 3">KIS59-12</strain>
    </source>
</reference>
<keyword evidence="3" id="KW-1185">Reference proteome</keyword>
<keyword evidence="1" id="KW-0732">Signal</keyword>
<evidence type="ECO:0000313" key="2">
    <source>
        <dbReference type="EMBL" id="AYD47096.1"/>
    </source>
</evidence>
<organism evidence="2 3">
    <name type="scientific">Arachidicoccus soli</name>
    <dbReference type="NCBI Taxonomy" id="2341117"/>
    <lineage>
        <taxon>Bacteria</taxon>
        <taxon>Pseudomonadati</taxon>
        <taxon>Bacteroidota</taxon>
        <taxon>Chitinophagia</taxon>
        <taxon>Chitinophagales</taxon>
        <taxon>Chitinophagaceae</taxon>
        <taxon>Arachidicoccus</taxon>
    </lineage>
</organism>
<dbReference type="EMBL" id="CP032489">
    <property type="protein sequence ID" value="AYD47096.1"/>
    <property type="molecule type" value="Genomic_DNA"/>
</dbReference>
<evidence type="ECO:0008006" key="4">
    <source>
        <dbReference type="Google" id="ProtNLM"/>
    </source>
</evidence>
<proteinExistence type="predicted"/>
<protein>
    <recommendedName>
        <fullName evidence="4">POTRA domain-containing protein</fullName>
    </recommendedName>
</protein>
<accession>A0A386HNA3</accession>
<dbReference type="Proteomes" id="UP000266118">
    <property type="component" value="Chromosome"/>
</dbReference>
<feature type="signal peptide" evidence="1">
    <location>
        <begin position="1"/>
        <end position="24"/>
    </location>
</feature>
<gene>
    <name evidence="2" type="ORF">D6B99_05395</name>
</gene>
<feature type="chain" id="PRO_5017217182" description="POTRA domain-containing protein" evidence="1">
    <location>
        <begin position="25"/>
        <end position="619"/>
    </location>
</feature>
<name>A0A386HNA3_9BACT</name>
<evidence type="ECO:0000313" key="3">
    <source>
        <dbReference type="Proteomes" id="UP000266118"/>
    </source>
</evidence>
<dbReference type="AlphaFoldDB" id="A0A386HNA3"/>
<evidence type="ECO:0000256" key="1">
    <source>
        <dbReference type="SAM" id="SignalP"/>
    </source>
</evidence>
<dbReference type="OrthoDB" id="609711at2"/>
<sequence>MQLNLKTILPFFIFSLLFCGGSFAQNKDSLTRKEKSFFGRWIEKGMQSIHHKIDTTDIKAQYSARIENYYQPFEGKIIRNIEFREFGFERSFSDTASRIKYFGTNILNHLHTNSKSWVIRNNLFIKKGDSLRAYVIADNERYLRSLNYIRDARILIKTISPTSDSVDLLVVTKDLFSLTGSISNLNIDKQELSAGDENFLGLGQSISASMLQDRSRNPHYGMEAGYEKYNIGNSFTNVGVKYSDIGSNIYNYYRNEHGVFINIDRPLYSQYASFYGFLHLGNVWSVHSFPPFKGLDSNFYQYHYRMIDASIGYNIGAKKHLSEYAVPLRKVISLRYYNYNFLESPYQFQNRYVELLNNRTAYLAQFTLFKQKFFKTRYILGFGATEDIPYGYNFSFTGGWYKLKDLSRPYIGIDANRYAYSEKGDIVQFFLRTGTFFKEGLQDGTILFGSSFYSRLMVWNKLKIRQFMRLSYTTQFNSNVGEPLRINNAFGLQDFIQDSIQGHQRTTLRSETVFYTPGKIFGFSFAPFLTGDFSYLPPTPQSIDKSSFFYGIGGGLRTRNENLVFGTIELKAIYFPKRIPGQHQFKVGITTNLRFRYNSNYVSAPELIQSNSDSRNDIF</sequence>
<dbReference type="KEGG" id="ark:D6B99_05395"/>